<feature type="disulfide bond" description="Redox-active" evidence="9">
    <location>
        <begin position="34"/>
        <end position="37"/>
    </location>
</feature>
<reference evidence="11 12" key="1">
    <citation type="submission" date="2015-07" db="EMBL/GenBank/DDBJ databases">
        <title>Genome sequence of Leptolinea tardivitalis DSM 16556.</title>
        <authorList>
            <person name="Hemp J."/>
            <person name="Ward L.M."/>
            <person name="Pace L.A."/>
            <person name="Fischer W.W."/>
        </authorList>
    </citation>
    <scope>NUCLEOTIDE SEQUENCE [LARGE SCALE GENOMIC DNA]</scope>
    <source>
        <strain evidence="11 12">YMTK-2</strain>
    </source>
</reference>
<evidence type="ECO:0000256" key="6">
    <source>
        <dbReference type="NCBIfam" id="TIGR01068"/>
    </source>
</evidence>
<dbReference type="OrthoDB" id="9790390at2"/>
<dbReference type="CDD" id="cd02947">
    <property type="entry name" value="TRX_family"/>
    <property type="match status" value="1"/>
</dbReference>
<feature type="site" description="Deprotonates C-terminal active site Cys" evidence="8">
    <location>
        <position position="28"/>
    </location>
</feature>
<dbReference type="PROSITE" id="PS51352">
    <property type="entry name" value="THIOREDOXIN_2"/>
    <property type="match status" value="1"/>
</dbReference>
<dbReference type="PATRIC" id="fig|229920.5.peg.1854"/>
<dbReference type="NCBIfam" id="TIGR01068">
    <property type="entry name" value="thioredoxin"/>
    <property type="match status" value="1"/>
</dbReference>
<evidence type="ECO:0000256" key="5">
    <source>
        <dbReference type="ARBA" id="ARBA00023284"/>
    </source>
</evidence>
<dbReference type="GO" id="GO:0045454">
    <property type="term" value="P:cell redox homeostasis"/>
    <property type="evidence" value="ECO:0007669"/>
    <property type="project" value="TreeGrafter"/>
</dbReference>
<comment type="caution">
    <text evidence="11">The sequence shown here is derived from an EMBL/GenBank/DDBJ whole genome shotgun (WGS) entry which is preliminary data.</text>
</comment>
<sequence>MGSSEPIHVTDAEFEKVVLKSNLPVLVDFWAPWCGPCRMVAPVLDKLAKEMEGKLIIAKVNTDENPQWATRYGVQGIPTMLMVSGGKVVHSQVGALPEGMLRDVVNQFLDVVKSAAPAA</sequence>
<keyword evidence="3" id="KW-0249">Electron transport</keyword>
<evidence type="ECO:0000256" key="3">
    <source>
        <dbReference type="ARBA" id="ARBA00022982"/>
    </source>
</evidence>
<feature type="site" description="Contributes to redox potential value" evidence="8">
    <location>
        <position position="35"/>
    </location>
</feature>
<dbReference type="FunFam" id="3.40.30.10:FF:000001">
    <property type="entry name" value="Thioredoxin"/>
    <property type="match status" value="1"/>
</dbReference>
<keyword evidence="12" id="KW-1185">Reference proteome</keyword>
<dbReference type="PROSITE" id="PS00194">
    <property type="entry name" value="THIOREDOXIN_1"/>
    <property type="match status" value="1"/>
</dbReference>
<evidence type="ECO:0000256" key="4">
    <source>
        <dbReference type="ARBA" id="ARBA00023157"/>
    </source>
</evidence>
<feature type="domain" description="Thioredoxin" evidence="10">
    <location>
        <begin position="1"/>
        <end position="110"/>
    </location>
</feature>
<evidence type="ECO:0000313" key="11">
    <source>
        <dbReference type="EMBL" id="KPL71722.1"/>
    </source>
</evidence>
<proteinExistence type="inferred from homology"/>
<evidence type="ECO:0000256" key="1">
    <source>
        <dbReference type="ARBA" id="ARBA00008987"/>
    </source>
</evidence>
<protein>
    <recommendedName>
        <fullName evidence="6 7">Thioredoxin</fullName>
    </recommendedName>
</protein>
<gene>
    <name evidence="11" type="ORF">ADM99_09720</name>
</gene>
<keyword evidence="4 9" id="KW-1015">Disulfide bond</keyword>
<dbReference type="AlphaFoldDB" id="A0A0N8GL76"/>
<feature type="active site" description="Nucleophile" evidence="8">
    <location>
        <position position="37"/>
    </location>
</feature>
<dbReference type="PRINTS" id="PR00421">
    <property type="entry name" value="THIOREDOXIN"/>
</dbReference>
<dbReference type="PANTHER" id="PTHR45663:SF11">
    <property type="entry name" value="GEO12009P1"/>
    <property type="match status" value="1"/>
</dbReference>
<evidence type="ECO:0000256" key="7">
    <source>
        <dbReference type="PIRNR" id="PIRNR000077"/>
    </source>
</evidence>
<dbReference type="PANTHER" id="PTHR45663">
    <property type="entry name" value="GEO12009P1"/>
    <property type="match status" value="1"/>
</dbReference>
<evidence type="ECO:0000256" key="8">
    <source>
        <dbReference type="PIRSR" id="PIRSR000077-1"/>
    </source>
</evidence>
<dbReference type="GO" id="GO:0015035">
    <property type="term" value="F:protein-disulfide reductase activity"/>
    <property type="evidence" value="ECO:0007669"/>
    <property type="project" value="UniProtKB-UniRule"/>
</dbReference>
<keyword evidence="2" id="KW-0813">Transport</keyword>
<evidence type="ECO:0000259" key="10">
    <source>
        <dbReference type="PROSITE" id="PS51352"/>
    </source>
</evidence>
<dbReference type="Pfam" id="PF00085">
    <property type="entry name" value="Thioredoxin"/>
    <property type="match status" value="1"/>
</dbReference>
<dbReference type="EMBL" id="LGCK01000010">
    <property type="protein sequence ID" value="KPL71722.1"/>
    <property type="molecule type" value="Genomic_DNA"/>
</dbReference>
<dbReference type="Proteomes" id="UP000050430">
    <property type="component" value="Unassembled WGS sequence"/>
</dbReference>
<accession>A0A0N8GL76</accession>
<dbReference type="STRING" id="229920.ADM99_09720"/>
<feature type="active site" description="Nucleophile" evidence="8">
    <location>
        <position position="34"/>
    </location>
</feature>
<dbReference type="RefSeq" id="WP_062420323.1">
    <property type="nucleotide sequence ID" value="NZ_BBYA01000001.1"/>
</dbReference>
<dbReference type="InterPro" id="IPR013766">
    <property type="entry name" value="Thioredoxin_domain"/>
</dbReference>
<dbReference type="InterPro" id="IPR005746">
    <property type="entry name" value="Thioredoxin"/>
</dbReference>
<evidence type="ECO:0000313" key="12">
    <source>
        <dbReference type="Proteomes" id="UP000050430"/>
    </source>
</evidence>
<dbReference type="SUPFAM" id="SSF52833">
    <property type="entry name" value="Thioredoxin-like"/>
    <property type="match status" value="1"/>
</dbReference>
<name>A0A0N8GL76_9CHLR</name>
<feature type="site" description="Contributes to redox potential value" evidence="8">
    <location>
        <position position="36"/>
    </location>
</feature>
<comment type="similarity">
    <text evidence="1 7">Belongs to the thioredoxin family.</text>
</comment>
<dbReference type="PIRSF" id="PIRSF000077">
    <property type="entry name" value="Thioredoxin"/>
    <property type="match status" value="1"/>
</dbReference>
<dbReference type="GO" id="GO:0005829">
    <property type="term" value="C:cytosol"/>
    <property type="evidence" value="ECO:0007669"/>
    <property type="project" value="TreeGrafter"/>
</dbReference>
<dbReference type="InterPro" id="IPR036249">
    <property type="entry name" value="Thioredoxin-like_sf"/>
</dbReference>
<evidence type="ECO:0000256" key="2">
    <source>
        <dbReference type="ARBA" id="ARBA00022448"/>
    </source>
</evidence>
<dbReference type="InterPro" id="IPR017937">
    <property type="entry name" value="Thioredoxin_CS"/>
</dbReference>
<evidence type="ECO:0000256" key="9">
    <source>
        <dbReference type="PIRSR" id="PIRSR000077-4"/>
    </source>
</evidence>
<organism evidence="11 12">
    <name type="scientific">Leptolinea tardivitalis</name>
    <dbReference type="NCBI Taxonomy" id="229920"/>
    <lineage>
        <taxon>Bacteria</taxon>
        <taxon>Bacillati</taxon>
        <taxon>Chloroflexota</taxon>
        <taxon>Anaerolineae</taxon>
        <taxon>Anaerolineales</taxon>
        <taxon>Anaerolineaceae</taxon>
        <taxon>Leptolinea</taxon>
    </lineage>
</organism>
<keyword evidence="5 9" id="KW-0676">Redox-active center</keyword>
<dbReference type="Gene3D" id="3.40.30.10">
    <property type="entry name" value="Glutaredoxin"/>
    <property type="match status" value="1"/>
</dbReference>